<gene>
    <name evidence="1" type="ORF">G3A56_02510</name>
</gene>
<evidence type="ECO:0000313" key="2">
    <source>
        <dbReference type="Proteomes" id="UP000464865"/>
    </source>
</evidence>
<dbReference type="KEGG" id="roy:G3A56_02510"/>
<proteinExistence type="predicted"/>
<keyword evidence="2" id="KW-1185">Reference proteome</keyword>
<sequence length="55" mass="6154">MTTPIEKAAMWLSEQPHDLPNKLALLQNIFSLTAAQAAQALTLANQYRQNRRAFG</sequence>
<organism evidence="1 2">
    <name type="scientific">Rhizobium oryzihabitans</name>
    <dbReference type="NCBI Taxonomy" id="2267833"/>
    <lineage>
        <taxon>Bacteria</taxon>
        <taxon>Pseudomonadati</taxon>
        <taxon>Pseudomonadota</taxon>
        <taxon>Alphaproteobacteria</taxon>
        <taxon>Hyphomicrobiales</taxon>
        <taxon>Rhizobiaceae</taxon>
        <taxon>Rhizobium/Agrobacterium group</taxon>
        <taxon>Rhizobium</taxon>
    </lineage>
</organism>
<dbReference type="RefSeq" id="WP_162714056.1">
    <property type="nucleotide sequence ID" value="NZ_CP048632.1"/>
</dbReference>
<accession>A0A7L5BDP4</accession>
<dbReference type="EMBL" id="CP048632">
    <property type="protein sequence ID" value="QIB37004.1"/>
    <property type="molecule type" value="Genomic_DNA"/>
</dbReference>
<protein>
    <submittedName>
        <fullName evidence="1">Uncharacterized protein</fullName>
    </submittedName>
</protein>
<dbReference type="Proteomes" id="UP000464865">
    <property type="component" value="Chromosome M15-11"/>
</dbReference>
<evidence type="ECO:0000313" key="1">
    <source>
        <dbReference type="EMBL" id="QIB37004.1"/>
    </source>
</evidence>
<dbReference type="AlphaFoldDB" id="A0A7L5BDP4"/>
<name>A0A7L5BDP4_9HYPH</name>
<reference evidence="1 2" key="1">
    <citation type="submission" date="2020-02" db="EMBL/GenBank/DDBJ databases">
        <title>Plant-Promoting Endophytic Bacterium Rhizobium oryzihabitans sp. nov., Isolated from the Root of Rice.</title>
        <authorList>
            <person name="zhao J."/>
            <person name="Zhang G."/>
        </authorList>
    </citation>
    <scope>NUCLEOTIDE SEQUENCE [LARGE SCALE GENOMIC DNA]</scope>
    <source>
        <strain evidence="1 2">M15</strain>
    </source>
</reference>